<evidence type="ECO:0000256" key="4">
    <source>
        <dbReference type="ARBA" id="ARBA00022884"/>
    </source>
</evidence>
<accession>A0A4V1ERY1</accession>
<dbReference type="GO" id="GO:0003723">
    <property type="term" value="F:RNA binding"/>
    <property type="evidence" value="ECO:0007669"/>
    <property type="project" value="UniProtKB-KW"/>
</dbReference>
<dbReference type="RefSeq" id="WP_137425501.1">
    <property type="nucleotide sequence ID" value="NZ_CP040098.1"/>
</dbReference>
<evidence type="ECO:0000256" key="1">
    <source>
        <dbReference type="ARBA" id="ARBA00003640"/>
    </source>
</evidence>
<sequence length="161" mass="18847">MNGSNRNPQPRRSGGQVPKTGDGGNQLPVGRPIRYFQDAEKKKLDPSLVDEKARDWARSFSSRLKSTQMRRFYDEFKAIERKILQGNNVQEHQSNFERDLALIRLFKAKAVYAEKRNVAPRDFTQFIFDHMVSIQDVRDFQAFMKVFEAVVAFHRFYAQDN</sequence>
<dbReference type="Pfam" id="PF03750">
    <property type="entry name" value="Csm2_III-A"/>
    <property type="match status" value="1"/>
</dbReference>
<reference evidence="8 9" key="2">
    <citation type="submission" date="2019-05" db="EMBL/GenBank/DDBJ databases">
        <authorList>
            <person name="Suflita J.M."/>
            <person name="Marks C.R."/>
        </authorList>
    </citation>
    <scope>NUCLEOTIDE SEQUENCE [LARGE SCALE GENOMIC DNA]</scope>
    <source>
        <strain evidence="8 9">ALDC</strain>
    </source>
</reference>
<keyword evidence="5" id="KW-0051">Antiviral defense</keyword>
<evidence type="ECO:0000313" key="9">
    <source>
        <dbReference type="Proteomes" id="UP000298602"/>
    </source>
</evidence>
<reference evidence="8 9" key="1">
    <citation type="submission" date="2019-05" db="EMBL/GenBank/DDBJ databases">
        <title>The Complete Genome Sequence of the n-alkane-degrading Desulfoglaeba alkanexedens ALDC reveals multiple alkylsuccinate synthase gene clusters.</title>
        <authorList>
            <person name="Callaghan A.V."/>
            <person name="Davidova I.A."/>
            <person name="Duncan K.E."/>
            <person name="Morris B."/>
            <person name="McInerney M.J."/>
        </authorList>
    </citation>
    <scope>NUCLEOTIDE SEQUENCE [LARGE SCALE GENOMIC DNA]</scope>
    <source>
        <strain evidence="8 9">ALDC</strain>
    </source>
</reference>
<evidence type="ECO:0000256" key="3">
    <source>
        <dbReference type="ARBA" id="ARBA00016118"/>
    </source>
</evidence>
<dbReference type="AlphaFoldDB" id="A0A4V1ERY1"/>
<keyword evidence="9" id="KW-1185">Reference proteome</keyword>
<dbReference type="KEGG" id="dax:FDQ92_14195"/>
<dbReference type="OrthoDB" id="9803002at2"/>
<dbReference type="InterPro" id="IPR010149">
    <property type="entry name" value="CRISPR-assoc_prot_Csm2_III-A"/>
</dbReference>
<feature type="region of interest" description="Disordered" evidence="7">
    <location>
        <begin position="1"/>
        <end position="32"/>
    </location>
</feature>
<evidence type="ECO:0000256" key="7">
    <source>
        <dbReference type="SAM" id="MobiDB-lite"/>
    </source>
</evidence>
<name>A0A4V1ERY1_9BACT</name>
<organism evidence="8 9">
    <name type="scientific">Desulfoglaeba alkanexedens ALDC</name>
    <dbReference type="NCBI Taxonomy" id="980445"/>
    <lineage>
        <taxon>Bacteria</taxon>
        <taxon>Pseudomonadati</taxon>
        <taxon>Thermodesulfobacteriota</taxon>
        <taxon>Syntrophobacteria</taxon>
        <taxon>Syntrophobacterales</taxon>
        <taxon>Syntrophobacteraceae</taxon>
        <taxon>Desulfoglaeba</taxon>
    </lineage>
</organism>
<dbReference type="GO" id="GO:0051607">
    <property type="term" value="P:defense response to virus"/>
    <property type="evidence" value="ECO:0007669"/>
    <property type="project" value="UniProtKB-KW"/>
</dbReference>
<evidence type="ECO:0000256" key="2">
    <source>
        <dbReference type="ARBA" id="ARBA00006896"/>
    </source>
</evidence>
<dbReference type="Proteomes" id="UP000298602">
    <property type="component" value="Chromosome"/>
</dbReference>
<protein>
    <recommendedName>
        <fullName evidence="3">CRISPR system Cms protein Csm2</fullName>
    </recommendedName>
    <alternativeName>
        <fullName evidence="6">CRISPR type III A-associated protein Csm2</fullName>
    </alternativeName>
</protein>
<feature type="compositionally biased region" description="Polar residues" evidence="7">
    <location>
        <begin position="1"/>
        <end position="10"/>
    </location>
</feature>
<evidence type="ECO:0000256" key="5">
    <source>
        <dbReference type="ARBA" id="ARBA00023118"/>
    </source>
</evidence>
<evidence type="ECO:0000256" key="6">
    <source>
        <dbReference type="ARBA" id="ARBA00031723"/>
    </source>
</evidence>
<keyword evidence="4" id="KW-0694">RNA-binding</keyword>
<evidence type="ECO:0000313" key="8">
    <source>
        <dbReference type="EMBL" id="QCQ23221.1"/>
    </source>
</evidence>
<dbReference type="EMBL" id="CP040098">
    <property type="protein sequence ID" value="QCQ23221.1"/>
    <property type="molecule type" value="Genomic_DNA"/>
</dbReference>
<comment type="similarity">
    <text evidence="2">Belongs to the CRISPR-associated Csm2 family.</text>
</comment>
<dbReference type="NCBIfam" id="TIGR01870">
    <property type="entry name" value="cas_TM1810_Csm2"/>
    <property type="match status" value="1"/>
</dbReference>
<proteinExistence type="inferred from homology"/>
<comment type="function">
    <text evidence="1">This subunit may be involved in monitoring complementarity of crRNA and target RNA.</text>
</comment>
<gene>
    <name evidence="8" type="primary">csm2</name>
    <name evidence="8" type="ORF">FDQ92_14195</name>
</gene>